<keyword evidence="1" id="KW-0472">Membrane</keyword>
<accession>I3NLS3</accession>
<feature type="transmembrane region" description="Helical" evidence="1">
    <location>
        <begin position="50"/>
        <end position="73"/>
    </location>
</feature>
<organism evidence="2">
    <name type="scientific">Tetrancistrum nebulosi</name>
    <dbReference type="NCBI Taxonomy" id="879209"/>
    <lineage>
        <taxon>Eukaryota</taxon>
        <taxon>Metazoa</taxon>
        <taxon>Spiralia</taxon>
        <taxon>Lophotrochozoa</taxon>
        <taxon>Platyhelminthes</taxon>
        <taxon>Monogenea</taxon>
        <taxon>Monopisthocotylea</taxon>
        <taxon>Dactylogyridea</taxon>
        <taxon>Ancyrocephalidae</taxon>
        <taxon>Tetrancistrum</taxon>
    </lineage>
</organism>
<keyword evidence="1" id="KW-1133">Transmembrane helix</keyword>
<dbReference type="AlphaFoldDB" id="I3NLS3"/>
<proteinExistence type="predicted"/>
<keyword evidence="2" id="KW-0496">Mitochondrion</keyword>
<reference evidence="2" key="1">
    <citation type="submission" date="2010-08" db="EMBL/GenBank/DDBJ databases">
        <title>The mitochondrial genome of Tetrancistrum nebulosi.</title>
        <authorList>
            <person name="Zhang J."/>
            <person name="Wu X."/>
            <person name="Li A."/>
        </authorList>
    </citation>
    <scope>NUCLEOTIDE SEQUENCE</scope>
</reference>
<sequence>MWMLFVVSTYIISLISLCFISNLITYCLILIFNCLCCLTIITFISGLSWYSLMLYLVYVGGVYILLLFITVHIPNNLINNRDNGAWLVVSSFIAWEIASLSWYPHLLVPDYSFNFCSAEEGVSYLVLCFLLGVMFFFVSLVSGSKESFVR</sequence>
<name>I3NLS3_9PLAT</name>
<evidence type="ECO:0000256" key="1">
    <source>
        <dbReference type="SAM" id="Phobius"/>
    </source>
</evidence>
<feature type="transmembrane region" description="Helical" evidence="1">
    <location>
        <begin position="12"/>
        <end position="44"/>
    </location>
</feature>
<feature type="transmembrane region" description="Helical" evidence="1">
    <location>
        <begin position="85"/>
        <end position="103"/>
    </location>
</feature>
<protein>
    <submittedName>
        <fullName evidence="2">NADH dehydrogenase subunit 6</fullName>
    </submittedName>
</protein>
<geneLocation type="mitochondrion" evidence="2"/>
<evidence type="ECO:0000313" key="2">
    <source>
        <dbReference type="EMBL" id="ADN44066.1"/>
    </source>
</evidence>
<dbReference type="EMBL" id="HQ009761">
    <property type="protein sequence ID" value="ADN44066.1"/>
    <property type="molecule type" value="Genomic_DNA"/>
</dbReference>
<gene>
    <name evidence="2" type="primary">nad6</name>
</gene>
<keyword evidence="1" id="KW-0812">Transmembrane</keyword>
<feature type="transmembrane region" description="Helical" evidence="1">
    <location>
        <begin position="123"/>
        <end position="141"/>
    </location>
</feature>